<evidence type="ECO:0000313" key="3">
    <source>
        <dbReference type="Proteomes" id="UP000034290"/>
    </source>
</evidence>
<dbReference type="InterPro" id="IPR058596">
    <property type="entry name" value="TraC-like_dom"/>
</dbReference>
<dbReference type="Proteomes" id="UP000034290">
    <property type="component" value="Unassembled WGS sequence"/>
</dbReference>
<dbReference type="Pfam" id="PF26593">
    <property type="entry name" value="TraC-like"/>
    <property type="match status" value="1"/>
</dbReference>
<feature type="domain" description="TraC-like" evidence="1">
    <location>
        <begin position="24"/>
        <end position="132"/>
    </location>
</feature>
<gene>
    <name evidence="2" type="ORF">UY81_C0011G0019</name>
</gene>
<proteinExistence type="predicted"/>
<dbReference type="AlphaFoldDB" id="A0A0G2AVE8"/>
<dbReference type="EMBL" id="LCRM01000011">
    <property type="protein sequence ID" value="KKW36864.1"/>
    <property type="molecule type" value="Genomic_DNA"/>
</dbReference>
<name>A0A0G2AVE8_9BACT</name>
<evidence type="ECO:0000313" key="2">
    <source>
        <dbReference type="EMBL" id="KKW36864.1"/>
    </source>
</evidence>
<protein>
    <recommendedName>
        <fullName evidence="1">TraC-like domain-containing protein</fullName>
    </recommendedName>
</protein>
<sequence>MRNKKPKQGPPAQNYLDIAEIREGIVVLKDGTLRAVLMVSSINFALKSEDEQQAIIQGYMSFLNALEYPIQVVIQSRKMNIDAYLLSLNQAERETKNDALRNQILDYRSFIQELVSLGEIMQKRFYLVIPYDPLTDKGRGFFKRLGSALSPARILKLKSSQFAERKKQIDRRVSIIQGALQSMSLTSVPMDTQGLMELYYNAYNPDVFESERLADMNQLRMEEGF</sequence>
<organism evidence="2 3">
    <name type="scientific">Candidatus Giovannonibacteria bacterium GW2011_GWA2_53_7</name>
    <dbReference type="NCBI Taxonomy" id="1618650"/>
    <lineage>
        <taxon>Bacteria</taxon>
        <taxon>Candidatus Giovannoniibacteriota</taxon>
    </lineage>
</organism>
<evidence type="ECO:0000259" key="1">
    <source>
        <dbReference type="Pfam" id="PF26593"/>
    </source>
</evidence>
<accession>A0A0G2AVE8</accession>
<reference evidence="2 3" key="1">
    <citation type="journal article" date="2015" name="Nature">
        <title>rRNA introns, odd ribosomes, and small enigmatic genomes across a large radiation of phyla.</title>
        <authorList>
            <person name="Brown C.T."/>
            <person name="Hug L.A."/>
            <person name="Thomas B.C."/>
            <person name="Sharon I."/>
            <person name="Castelle C.J."/>
            <person name="Singh A."/>
            <person name="Wilkins M.J."/>
            <person name="Williams K.H."/>
            <person name="Banfield J.F."/>
        </authorList>
    </citation>
    <scope>NUCLEOTIDE SEQUENCE [LARGE SCALE GENOMIC DNA]</scope>
</reference>
<comment type="caution">
    <text evidence="2">The sequence shown here is derived from an EMBL/GenBank/DDBJ whole genome shotgun (WGS) entry which is preliminary data.</text>
</comment>